<evidence type="ECO:0000256" key="2">
    <source>
        <dbReference type="ARBA" id="ARBA00022679"/>
    </source>
</evidence>
<dbReference type="GO" id="GO:0003676">
    <property type="term" value="F:nucleic acid binding"/>
    <property type="evidence" value="ECO:0007669"/>
    <property type="project" value="InterPro"/>
</dbReference>
<dbReference type="InterPro" id="IPR002052">
    <property type="entry name" value="DNA_methylase_N6_adenine_CS"/>
</dbReference>
<dbReference type="Proteomes" id="UP000318405">
    <property type="component" value="Unassembled WGS sequence"/>
</dbReference>
<dbReference type="NCBIfam" id="TIGR00095">
    <property type="entry name" value="16S rRNA (guanine(966)-N(2))-methyltransferase RsmD"/>
    <property type="match status" value="1"/>
</dbReference>
<evidence type="ECO:0000256" key="1">
    <source>
        <dbReference type="ARBA" id="ARBA00022603"/>
    </source>
</evidence>
<dbReference type="PIRSF" id="PIRSF004553">
    <property type="entry name" value="CHP00095"/>
    <property type="match status" value="1"/>
</dbReference>
<name>A0A556B086_9BURK</name>
<proteinExistence type="predicted"/>
<dbReference type="EC" id="2.1.1.171" evidence="3"/>
<dbReference type="AlphaFoldDB" id="A0A556B086"/>
<sequence length="195" mass="21001">MPARKPPPRQVRIIGGQYRRTPLPVLDAPGLRPTPDRVRETLYNWLSHLWDGEFTGRRVLDLFAGTGALGFEAASRGAAAVTLVEAGGQLAAALRATRDKLHAHQVDVVVGDAMGFLARHSGAAFDLVLLDPPFGEDWLGRLWPAVERVVAPGGLLYVESEAAIAPPPGHVLLREGRAGAVHYRLLQRTADSATL</sequence>
<evidence type="ECO:0000313" key="4">
    <source>
        <dbReference type="Proteomes" id="UP000318405"/>
    </source>
</evidence>
<gene>
    <name evidence="3" type="primary">rsmD</name>
    <name evidence="3" type="ORF">FOZ76_02245</name>
</gene>
<reference evidence="3 4" key="1">
    <citation type="submission" date="2019-07" db="EMBL/GenBank/DDBJ databases">
        <title>Qingshengfaniella alkalisoli gen. nov., sp. nov., isolated from saline soil.</title>
        <authorList>
            <person name="Xu L."/>
            <person name="Huang X.-X."/>
            <person name="Sun J.-Q."/>
        </authorList>
    </citation>
    <scope>NUCLEOTIDE SEQUENCE [LARGE SCALE GENOMIC DNA]</scope>
    <source>
        <strain evidence="3 4">DSM 27279</strain>
    </source>
</reference>
<dbReference type="CDD" id="cd02440">
    <property type="entry name" value="AdoMet_MTases"/>
    <property type="match status" value="1"/>
</dbReference>
<dbReference type="GO" id="GO:0052913">
    <property type="term" value="F:16S rRNA (guanine(966)-N(2))-methyltransferase activity"/>
    <property type="evidence" value="ECO:0007669"/>
    <property type="project" value="UniProtKB-EC"/>
</dbReference>
<protein>
    <submittedName>
        <fullName evidence="3">16S rRNA (Guanine(966)-N(2))-methyltransferase RsmD</fullName>
        <ecNumber evidence="3">2.1.1.171</ecNumber>
    </submittedName>
</protein>
<accession>A0A556B086</accession>
<dbReference type="RefSeq" id="WP_143946499.1">
    <property type="nucleotide sequence ID" value="NZ_BAABMB010000001.1"/>
</dbReference>
<keyword evidence="4" id="KW-1185">Reference proteome</keyword>
<comment type="caution">
    <text evidence="3">The sequence shown here is derived from an EMBL/GenBank/DDBJ whole genome shotgun (WGS) entry which is preliminary data.</text>
</comment>
<dbReference type="PANTHER" id="PTHR43542">
    <property type="entry name" value="METHYLTRANSFERASE"/>
    <property type="match status" value="1"/>
</dbReference>
<keyword evidence="2 3" id="KW-0808">Transferase</keyword>
<dbReference type="Pfam" id="PF03602">
    <property type="entry name" value="Cons_hypoth95"/>
    <property type="match status" value="1"/>
</dbReference>
<dbReference type="PROSITE" id="PS00092">
    <property type="entry name" value="N6_MTASE"/>
    <property type="match status" value="1"/>
</dbReference>
<dbReference type="InterPro" id="IPR004398">
    <property type="entry name" value="RNA_MeTrfase_RsmD"/>
</dbReference>
<evidence type="ECO:0000313" key="3">
    <source>
        <dbReference type="EMBL" id="TSH98592.1"/>
    </source>
</evidence>
<dbReference type="InterPro" id="IPR029063">
    <property type="entry name" value="SAM-dependent_MTases_sf"/>
</dbReference>
<dbReference type="EMBL" id="VLTJ01000004">
    <property type="protein sequence ID" value="TSH98592.1"/>
    <property type="molecule type" value="Genomic_DNA"/>
</dbReference>
<dbReference type="PANTHER" id="PTHR43542:SF1">
    <property type="entry name" value="METHYLTRANSFERASE"/>
    <property type="match status" value="1"/>
</dbReference>
<dbReference type="SUPFAM" id="SSF53335">
    <property type="entry name" value="S-adenosyl-L-methionine-dependent methyltransferases"/>
    <property type="match status" value="1"/>
</dbReference>
<organism evidence="3 4">
    <name type="scientific">Verticiella sediminum</name>
    <dbReference type="NCBI Taxonomy" id="1247510"/>
    <lineage>
        <taxon>Bacteria</taxon>
        <taxon>Pseudomonadati</taxon>
        <taxon>Pseudomonadota</taxon>
        <taxon>Betaproteobacteria</taxon>
        <taxon>Burkholderiales</taxon>
        <taxon>Alcaligenaceae</taxon>
        <taxon>Verticiella</taxon>
    </lineage>
</organism>
<dbReference type="OrthoDB" id="9803017at2"/>
<dbReference type="Gene3D" id="3.40.50.150">
    <property type="entry name" value="Vaccinia Virus protein VP39"/>
    <property type="match status" value="1"/>
</dbReference>
<keyword evidence="1 3" id="KW-0489">Methyltransferase</keyword>